<accession>A0ABY7VS50</accession>
<dbReference type="Gene3D" id="3.30.70.1240">
    <property type="entry name" value="DOPA-like domains"/>
    <property type="match status" value="1"/>
</dbReference>
<protein>
    <submittedName>
        <fullName evidence="1">DOPA 4,5-dioxygenase family protein</fullName>
    </submittedName>
</protein>
<proteinExistence type="predicted"/>
<sequence>MNQLHTPTNIHKAYHAHIYFDDLSEPLAADIYQKIVSEFDFDLGRFHKKAIGPHTKWMFQVPFTHRDFDHFITWLEQNRDDLSILIHPLTGDNLEDHSKYASWLGSPVDLDLRLFKK</sequence>
<dbReference type="SUPFAM" id="SSF143410">
    <property type="entry name" value="DOPA-like"/>
    <property type="match status" value="1"/>
</dbReference>
<dbReference type="Pfam" id="PF08883">
    <property type="entry name" value="DOPA_dioxygen"/>
    <property type="match status" value="1"/>
</dbReference>
<keyword evidence="2" id="KW-1185">Reference proteome</keyword>
<name>A0ABY7VS50_9BACT</name>
<gene>
    <name evidence="1" type="ORF">PQO03_02715</name>
</gene>
<reference evidence="1 2" key="1">
    <citation type="submission" date="2023-02" db="EMBL/GenBank/DDBJ databases">
        <title>Genome sequence of Lentisphaera profundi SAORIC-696.</title>
        <authorList>
            <person name="Kim e."/>
            <person name="Cho J.-C."/>
            <person name="Choi A."/>
            <person name="Kang I."/>
        </authorList>
    </citation>
    <scope>NUCLEOTIDE SEQUENCE [LARGE SCALE GENOMIC DNA]</scope>
    <source>
        <strain evidence="1 2">SAORIC-696</strain>
    </source>
</reference>
<dbReference type="PIRSF" id="PIRSF028139">
    <property type="entry name" value="DOPA-diox_rel_Mll2280"/>
    <property type="match status" value="1"/>
</dbReference>
<dbReference type="InterPro" id="IPR023389">
    <property type="entry name" value="DOPA-like_sf"/>
</dbReference>
<organism evidence="1 2">
    <name type="scientific">Lentisphaera profundi</name>
    <dbReference type="NCBI Taxonomy" id="1658616"/>
    <lineage>
        <taxon>Bacteria</taxon>
        <taxon>Pseudomonadati</taxon>
        <taxon>Lentisphaerota</taxon>
        <taxon>Lentisphaeria</taxon>
        <taxon>Lentisphaerales</taxon>
        <taxon>Lentisphaeraceae</taxon>
        <taxon>Lentisphaera</taxon>
    </lineage>
</organism>
<evidence type="ECO:0000313" key="1">
    <source>
        <dbReference type="EMBL" id="WDE96872.1"/>
    </source>
</evidence>
<dbReference type="Proteomes" id="UP001214250">
    <property type="component" value="Chromosome 1"/>
</dbReference>
<dbReference type="PANTHER" id="PTHR36423:SF2">
    <property type="entry name" value="AFR070WP"/>
    <property type="match status" value="1"/>
</dbReference>
<evidence type="ECO:0000313" key="2">
    <source>
        <dbReference type="Proteomes" id="UP001214250"/>
    </source>
</evidence>
<dbReference type="InterPro" id="IPR014980">
    <property type="entry name" value="DOPA_dioxygen"/>
</dbReference>
<dbReference type="PANTHER" id="PTHR36423">
    <property type="entry name" value="AFR070WP"/>
    <property type="match status" value="1"/>
</dbReference>
<dbReference type="RefSeq" id="WP_274150937.1">
    <property type="nucleotide sequence ID" value="NZ_CP117811.1"/>
</dbReference>
<dbReference type="EMBL" id="CP117811">
    <property type="protein sequence ID" value="WDE96872.1"/>
    <property type="molecule type" value="Genomic_DNA"/>
</dbReference>